<accession>A0A2X1D8L8</accession>
<evidence type="ECO:0000313" key="3">
    <source>
        <dbReference type="EMBL" id="SPU55186.1"/>
    </source>
</evidence>
<evidence type="ECO:0000313" key="2">
    <source>
        <dbReference type="EMBL" id="MBB5772582.1"/>
    </source>
</evidence>
<proteinExistence type="predicted"/>
<dbReference type="Proteomes" id="UP000556201">
    <property type="component" value="Unassembled WGS sequence"/>
</dbReference>
<dbReference type="PROSITE" id="PS51318">
    <property type="entry name" value="TAT"/>
    <property type="match status" value="1"/>
</dbReference>
<dbReference type="PROSITE" id="PS51257">
    <property type="entry name" value="PROKAR_LIPOPROTEIN"/>
    <property type="match status" value="1"/>
</dbReference>
<evidence type="ECO:0000256" key="1">
    <source>
        <dbReference type="SAM" id="SignalP"/>
    </source>
</evidence>
<evidence type="ECO:0000313" key="5">
    <source>
        <dbReference type="Proteomes" id="UP000556201"/>
    </source>
</evidence>
<evidence type="ECO:0000313" key="4">
    <source>
        <dbReference type="Proteomes" id="UP000251186"/>
    </source>
</evidence>
<dbReference type="RefSeq" id="WP_306418727.1">
    <property type="nucleotide sequence ID" value="NZ_CP022048.2"/>
</dbReference>
<organism evidence="3 4">
    <name type="scientific">Brevundimonas vesicularis</name>
    <name type="common">Pseudomonas vesicularis</name>
    <dbReference type="NCBI Taxonomy" id="41276"/>
    <lineage>
        <taxon>Bacteria</taxon>
        <taxon>Pseudomonadati</taxon>
        <taxon>Pseudomonadota</taxon>
        <taxon>Alphaproteobacteria</taxon>
        <taxon>Caulobacterales</taxon>
        <taxon>Caulobacteraceae</taxon>
        <taxon>Brevundimonas</taxon>
    </lineage>
</organism>
<feature type="signal peptide" evidence="1">
    <location>
        <begin position="1"/>
        <end position="23"/>
    </location>
</feature>
<dbReference type="Proteomes" id="UP000251186">
    <property type="component" value="Unassembled WGS sequence"/>
</dbReference>
<dbReference type="AlphaFoldDB" id="A0A2X1D8L8"/>
<gene>
    <name evidence="2" type="ORF">HNP47_002598</name>
    <name evidence="3" type="ORF">NCTC11166_02581</name>
</gene>
<sequence>MRSMPTLSRRAFLAAGAGSVAVAACAPGARSSTELAVYKTPTCACCTAWVDHMRAAGFKARVNELPSLRSIRSTQGVPEALASCHTAMIGGYVLEGHVPAEDVRKLLAERPEAVGLAVPAMPLGSPGMETPDGQREPYETLLILKGGGTRVFARHG</sequence>
<reference evidence="3 4" key="1">
    <citation type="submission" date="2018-06" db="EMBL/GenBank/DDBJ databases">
        <authorList>
            <consortium name="Pathogen Informatics"/>
            <person name="Doyle S."/>
        </authorList>
    </citation>
    <scope>NUCLEOTIDE SEQUENCE [LARGE SCALE GENOMIC DNA]</scope>
    <source>
        <strain evidence="3 4">NCTC11166</strain>
    </source>
</reference>
<dbReference type="InterPro" id="IPR007332">
    <property type="entry name" value="DUF411"/>
</dbReference>
<dbReference type="EMBL" id="JACHLJ010000003">
    <property type="protein sequence ID" value="MBB5772582.1"/>
    <property type="molecule type" value="Genomic_DNA"/>
</dbReference>
<dbReference type="Pfam" id="PF04214">
    <property type="entry name" value="DUF411"/>
    <property type="match status" value="1"/>
</dbReference>
<reference evidence="2 5" key="2">
    <citation type="submission" date="2020-08" db="EMBL/GenBank/DDBJ databases">
        <title>Functional genomics of gut bacteria from endangered species of beetles.</title>
        <authorList>
            <person name="Carlos-Shanley C."/>
        </authorList>
    </citation>
    <scope>NUCLEOTIDE SEQUENCE [LARGE SCALE GENOMIC DNA]</scope>
    <source>
        <strain evidence="2 5">S00192</strain>
    </source>
</reference>
<dbReference type="InterPro" id="IPR006311">
    <property type="entry name" value="TAT_signal"/>
</dbReference>
<dbReference type="EMBL" id="UAQP01000014">
    <property type="protein sequence ID" value="SPU55186.1"/>
    <property type="molecule type" value="Genomic_DNA"/>
</dbReference>
<name>A0A2X1D8L8_BREVE</name>
<protein>
    <submittedName>
        <fullName evidence="3">Protein of uncharacterized function, DUF</fullName>
    </submittedName>
</protein>
<keyword evidence="1" id="KW-0732">Signal</keyword>
<dbReference type="GeneID" id="34016441"/>
<feature type="chain" id="PRO_5036058081" evidence="1">
    <location>
        <begin position="24"/>
        <end position="156"/>
    </location>
</feature>